<sequence>MNFRTNRQTDRRTDKQTRVCLSVRLSVQNVQEGLRRRRGRPRIHNSESERQRSRRERESLQERTTRQQAQAERQRRTREREGREERAARQQADVERQRRTREREGSEARAARQQADVERRRRVREREGSEERAARQQADVERRRRTREREGSEERAARQQADAERRRRTRAREGREERAARQQADAERRRRTRAREGREERAARQQADVERRRRTREREGSEERAARQQADAERRRRTRAREGREERAARQQADVERRRRLREREDSEERAARQQADVERQRRRRVRESSGERRSGLQFDAERHQRARMEETFQERDVRLTSDAERHRRLRNRPPASLGIALRSRLSEPGYLGGLNYICENCGARHFLCEVKPQHPGRFFDCCELGRFNLDFFSNFPEGLRKLYVQEPTDSVEQNRVRRNFMENIRTFNSALAMASMGAQVDTIRGRGPYCYRIHGQVYHRIGPLHPLEGERRQYGQIYILDTEMAAQERLGNIRNVDCNPALMRFLSELISNVNVYAQSYKMMGEVEQAEFALAQLENRSPGNIMMVFEESRERGLARRQYDIPTANEVSVVYVGEDNDVPPTRSLAVHLRRPTGEQLMNIRDIDKICDPLTYPLLFPTGTGGWDPTLSNNIGGRVTQKSYYSYLISIRDSFNPILHAGKLFQQFVVDAYVKIEQNRLNFQRRNQMVLRADSYRGLQDYLAGEDSVTGPPGRRIILPSTHIGSPRSMQQSFQDAMAIVARFGKPTYFITMTCNPQWKEIQENLFSGQTPSDRPDLVSRVFNAKMRELRSDLFKKHVLGEVQAYVYVVEFQKRGLPHCHMLLIMKEGWKVRTSEECDKAVCAEVPNPRTEPELHSAITSYMIHRKCGLADPHSPCMQGGSCSKKFPKTLRQETSIEGDGYPLYRRRSLHPFEIHGTIYSDEWVVPTNPYLILKYDCHLNMEICGMISAVKYLYKYIFKGPDRANVNIESTSEHDEIKQHLNTRYVCAPQSVYRIFGYPVQDKSHTVCRLAVHLPDFQTVYFAEGTERESVSRAQESLTTLTAYFQLNARCAEIFHGTTRPESSVDARNLHYFQIPEHFTFHRNQGWTPRKGGGKQIGRMYTVSPRDTERYSLRILLLNTKGKTSFEDIRTVDGILYATFVDAAEAAGFLDDDSYLRQSLQEAVQYQSAATIRSFFACLICFCDVLQAQDLWDEFADAMSDDYIHQGMERDLAVSFAYYDILDKMNLLGKDLTQFVTPPTRERPSLPRTFIDYEAYEREGNFQYETLNAMQRAAADNILSALEGNGNKCIFVDGPGGSGKTYLYNTLYNIALGRRRHVICVAWTGIAANLLPRGKTVSSTFKLNIADENRTSLMKRQEREAQQLMSTDMIIWDEISMAPKVALEAVDSLLRDIMQIDVPFGGKVMVLGGDFRQVLPVVEHGQREDIVGACILKSSLWPLFSIYHLNLNMRAQAGGNAWQARLLEIGNSDANDSDSRVSVPNTMLCVTDIVTEIFGSSIDPSGTSQLCEYAIIAPKNIHVHHLNEDALNRLHVDNPEDEKWYRSVDEAIYPEGQNDQLYPVEYLNSLTPTGMPPHNLHLKKGTIVMLLRNLDVTNGLCNGTRLKIETLGRFTLGCRFFSGERNGQLAIIPRIDNYWDNRTPFRLRRRQFPVRVAFAMTINKAQGQSFSRIGIYLPEDVFAHGQLYVALSRARTPEGIKIASPSSSLKNIVYTEVLL</sequence>
<keyword evidence="6" id="KW-1185">Reference proteome</keyword>
<comment type="catalytic activity">
    <reaction evidence="1">
        <text>ATP + H2O = ADP + phosphate + H(+)</text>
        <dbReference type="Rhea" id="RHEA:13065"/>
        <dbReference type="ChEBI" id="CHEBI:15377"/>
        <dbReference type="ChEBI" id="CHEBI:15378"/>
        <dbReference type="ChEBI" id="CHEBI:30616"/>
        <dbReference type="ChEBI" id="CHEBI:43474"/>
        <dbReference type="ChEBI" id="CHEBI:456216"/>
        <dbReference type="EC" id="5.6.2.3"/>
    </reaction>
</comment>
<dbReference type="InterPro" id="IPR049163">
    <property type="entry name" value="Pif1-like_2B_dom"/>
</dbReference>
<dbReference type="GO" id="GO:0005524">
    <property type="term" value="F:ATP binding"/>
    <property type="evidence" value="ECO:0007669"/>
    <property type="project" value="UniProtKB-KW"/>
</dbReference>
<dbReference type="GO" id="GO:0043139">
    <property type="term" value="F:5'-3' DNA helicase activity"/>
    <property type="evidence" value="ECO:0007669"/>
    <property type="project" value="UniProtKB-EC"/>
</dbReference>
<dbReference type="GO" id="GO:0006281">
    <property type="term" value="P:DNA repair"/>
    <property type="evidence" value="ECO:0007669"/>
    <property type="project" value="UniProtKB-KW"/>
</dbReference>
<evidence type="ECO:0000259" key="5">
    <source>
        <dbReference type="Pfam" id="PF21530"/>
    </source>
</evidence>
<dbReference type="PANTHER" id="PTHR10492:SF57">
    <property type="entry name" value="ATP-DEPENDENT DNA HELICASE"/>
    <property type="match status" value="1"/>
</dbReference>
<feature type="compositionally biased region" description="Basic and acidic residues" evidence="2">
    <location>
        <begin position="287"/>
        <end position="304"/>
    </location>
</feature>
<feature type="compositionally biased region" description="Basic and acidic residues" evidence="2">
    <location>
        <begin position="72"/>
        <end position="280"/>
    </location>
</feature>
<keyword evidence="1" id="KW-0227">DNA damage</keyword>
<dbReference type="InterPro" id="IPR027417">
    <property type="entry name" value="P-loop_NTPase"/>
</dbReference>
<keyword evidence="1" id="KW-0547">Nucleotide-binding</keyword>
<dbReference type="Proteomes" id="UP000025227">
    <property type="component" value="Unplaced"/>
</dbReference>
<comment type="cofactor">
    <cofactor evidence="1">
        <name>Mg(2+)</name>
        <dbReference type="ChEBI" id="CHEBI:18420"/>
    </cofactor>
</comment>
<evidence type="ECO:0000256" key="1">
    <source>
        <dbReference type="RuleBase" id="RU363044"/>
    </source>
</evidence>
<dbReference type="GO" id="GO:0000723">
    <property type="term" value="P:telomere maintenance"/>
    <property type="evidence" value="ECO:0007669"/>
    <property type="project" value="InterPro"/>
</dbReference>
<dbReference type="WBParaSite" id="HCON_00139890-00001">
    <property type="protein sequence ID" value="HCON_00139890-00001"/>
    <property type="gene ID" value="HCON_00139890"/>
</dbReference>
<keyword evidence="1" id="KW-0347">Helicase</keyword>
<dbReference type="CDD" id="cd18809">
    <property type="entry name" value="SF1_C_RecD"/>
    <property type="match status" value="1"/>
</dbReference>
<evidence type="ECO:0000256" key="2">
    <source>
        <dbReference type="SAM" id="MobiDB-lite"/>
    </source>
</evidence>
<keyword evidence="1" id="KW-0067">ATP-binding</keyword>
<feature type="domain" description="DNA helicase Pif1-like 2B" evidence="5">
    <location>
        <begin position="1560"/>
        <end position="1605"/>
    </location>
</feature>
<evidence type="ECO:0000313" key="7">
    <source>
        <dbReference type="WBParaSite" id="HCON_00139890-00001"/>
    </source>
</evidence>
<dbReference type="Gene3D" id="3.40.50.300">
    <property type="entry name" value="P-loop containing nucleotide triphosphate hydrolases"/>
    <property type="match status" value="1"/>
</dbReference>
<dbReference type="FunFam" id="3.40.50.300:FF:002884">
    <property type="entry name" value="ATP-dependent DNA helicase"/>
    <property type="match status" value="1"/>
</dbReference>
<evidence type="ECO:0000259" key="3">
    <source>
        <dbReference type="Pfam" id="PF05970"/>
    </source>
</evidence>
<dbReference type="InterPro" id="IPR025476">
    <property type="entry name" value="Helitron_helicase-like"/>
</dbReference>
<accession>A0A7I5ECG9</accession>
<dbReference type="PANTHER" id="PTHR10492">
    <property type="match status" value="1"/>
</dbReference>
<dbReference type="Pfam" id="PF14214">
    <property type="entry name" value="Helitron_like_N"/>
    <property type="match status" value="1"/>
</dbReference>
<protein>
    <recommendedName>
        <fullName evidence="1">ATP-dependent DNA helicase</fullName>
        <ecNumber evidence="1">5.6.2.3</ecNumber>
    </recommendedName>
</protein>
<keyword evidence="1" id="KW-0234">DNA repair</keyword>
<feature type="domain" description="Helitron helicase-like" evidence="4">
    <location>
        <begin position="642"/>
        <end position="822"/>
    </location>
</feature>
<organism evidence="6 7">
    <name type="scientific">Haemonchus contortus</name>
    <name type="common">Barber pole worm</name>
    <dbReference type="NCBI Taxonomy" id="6289"/>
    <lineage>
        <taxon>Eukaryota</taxon>
        <taxon>Metazoa</taxon>
        <taxon>Ecdysozoa</taxon>
        <taxon>Nematoda</taxon>
        <taxon>Chromadorea</taxon>
        <taxon>Rhabditida</taxon>
        <taxon>Rhabditina</taxon>
        <taxon>Rhabditomorpha</taxon>
        <taxon>Strongyloidea</taxon>
        <taxon>Trichostrongylidae</taxon>
        <taxon>Haemonchus</taxon>
    </lineage>
</organism>
<dbReference type="EC" id="5.6.2.3" evidence="1"/>
<dbReference type="Pfam" id="PF21530">
    <property type="entry name" value="Pif1_2B_dom"/>
    <property type="match status" value="1"/>
</dbReference>
<proteinExistence type="inferred from homology"/>
<dbReference type="OrthoDB" id="10046327at2759"/>
<keyword evidence="1" id="KW-0233">DNA recombination</keyword>
<dbReference type="Pfam" id="PF05970">
    <property type="entry name" value="PIF1"/>
    <property type="match status" value="1"/>
</dbReference>
<comment type="similarity">
    <text evidence="1">Belongs to the helicase family.</text>
</comment>
<keyword evidence="1" id="KW-0378">Hydrolase</keyword>
<feature type="region of interest" description="Disordered" evidence="2">
    <location>
        <begin position="31"/>
        <end position="304"/>
    </location>
</feature>
<dbReference type="SUPFAM" id="SSF52540">
    <property type="entry name" value="P-loop containing nucleoside triphosphate hydrolases"/>
    <property type="match status" value="2"/>
</dbReference>
<evidence type="ECO:0000313" key="6">
    <source>
        <dbReference type="Proteomes" id="UP000025227"/>
    </source>
</evidence>
<evidence type="ECO:0000259" key="4">
    <source>
        <dbReference type="Pfam" id="PF14214"/>
    </source>
</evidence>
<dbReference type="GO" id="GO:0006310">
    <property type="term" value="P:DNA recombination"/>
    <property type="evidence" value="ECO:0007669"/>
    <property type="project" value="UniProtKB-KW"/>
</dbReference>
<dbReference type="InterPro" id="IPR010285">
    <property type="entry name" value="DNA_helicase_pif1-like_DEAD"/>
</dbReference>
<name>A0A7I5ECG9_HAECO</name>
<feature type="compositionally biased region" description="Basic and acidic residues" evidence="2">
    <location>
        <begin position="44"/>
        <end position="65"/>
    </location>
</feature>
<dbReference type="OMA" id="HTENEMI"/>
<feature type="domain" description="DNA helicase Pif1-like DEAD-box helicase" evidence="3">
    <location>
        <begin position="1266"/>
        <end position="1453"/>
    </location>
</feature>
<dbReference type="GO" id="GO:0016787">
    <property type="term" value="F:hydrolase activity"/>
    <property type="evidence" value="ECO:0007669"/>
    <property type="project" value="UniProtKB-KW"/>
</dbReference>
<reference evidence="7" key="1">
    <citation type="submission" date="2020-12" db="UniProtKB">
        <authorList>
            <consortium name="WormBaseParasite"/>
        </authorList>
    </citation>
    <scope>IDENTIFICATION</scope>
    <source>
        <strain evidence="7">MHco3</strain>
    </source>
</reference>